<dbReference type="GO" id="GO:0071949">
    <property type="term" value="F:FAD binding"/>
    <property type="evidence" value="ECO:0007669"/>
    <property type="project" value="InterPro"/>
</dbReference>
<dbReference type="OrthoDB" id="655030at2759"/>
<dbReference type="PANTHER" id="PTHR46972:SF1">
    <property type="entry name" value="FAD DEPENDENT OXIDOREDUCTASE DOMAIN-CONTAINING PROTEIN"/>
    <property type="match status" value="1"/>
</dbReference>
<evidence type="ECO:0000313" key="7">
    <source>
        <dbReference type="Proteomes" id="UP000184330"/>
    </source>
</evidence>
<keyword evidence="7" id="KW-1185">Reference proteome</keyword>
<evidence type="ECO:0000256" key="3">
    <source>
        <dbReference type="ARBA" id="ARBA00023002"/>
    </source>
</evidence>
<organism evidence="6 7">
    <name type="scientific">Phialocephala subalpina</name>
    <dbReference type="NCBI Taxonomy" id="576137"/>
    <lineage>
        <taxon>Eukaryota</taxon>
        <taxon>Fungi</taxon>
        <taxon>Dikarya</taxon>
        <taxon>Ascomycota</taxon>
        <taxon>Pezizomycotina</taxon>
        <taxon>Leotiomycetes</taxon>
        <taxon>Helotiales</taxon>
        <taxon>Mollisiaceae</taxon>
        <taxon>Phialocephala</taxon>
        <taxon>Phialocephala fortinii species complex</taxon>
    </lineage>
</organism>
<keyword evidence="4" id="KW-0503">Monooxygenase</keyword>
<evidence type="ECO:0000256" key="1">
    <source>
        <dbReference type="ARBA" id="ARBA00022630"/>
    </source>
</evidence>
<protein>
    <submittedName>
        <fullName evidence="6">Related to tetracycline resistance protein from transposon Tn4351/Tn4400</fullName>
    </submittedName>
</protein>
<name>A0A1L7X9H1_9HELO</name>
<dbReference type="STRING" id="576137.A0A1L7X9H1"/>
<accession>A0A1L7X9H1</accession>
<dbReference type="SUPFAM" id="SSF51905">
    <property type="entry name" value="FAD/NAD(P)-binding domain"/>
    <property type="match status" value="1"/>
</dbReference>
<dbReference type="PANTHER" id="PTHR46972">
    <property type="entry name" value="MONOOXYGENASE ASQM-RELATED"/>
    <property type="match status" value="1"/>
</dbReference>
<gene>
    <name evidence="6" type="ORF">PAC_11559</name>
</gene>
<dbReference type="Gene3D" id="3.50.50.60">
    <property type="entry name" value="FAD/NAD(P)-binding domain"/>
    <property type="match status" value="1"/>
</dbReference>
<dbReference type="GO" id="GO:0004497">
    <property type="term" value="F:monooxygenase activity"/>
    <property type="evidence" value="ECO:0007669"/>
    <property type="project" value="UniProtKB-KW"/>
</dbReference>
<evidence type="ECO:0000256" key="4">
    <source>
        <dbReference type="ARBA" id="ARBA00023033"/>
    </source>
</evidence>
<dbReference type="InterPro" id="IPR036188">
    <property type="entry name" value="FAD/NAD-bd_sf"/>
</dbReference>
<dbReference type="Proteomes" id="UP000184330">
    <property type="component" value="Unassembled WGS sequence"/>
</dbReference>
<reference evidence="6 7" key="1">
    <citation type="submission" date="2016-03" db="EMBL/GenBank/DDBJ databases">
        <authorList>
            <person name="Ploux O."/>
        </authorList>
    </citation>
    <scope>NUCLEOTIDE SEQUENCE [LARGE SCALE GENOMIC DNA]</scope>
    <source>
        <strain evidence="6 7">UAMH 11012</strain>
    </source>
</reference>
<dbReference type="InterPro" id="IPR002938">
    <property type="entry name" value="FAD-bd"/>
</dbReference>
<evidence type="ECO:0000256" key="2">
    <source>
        <dbReference type="ARBA" id="ARBA00022827"/>
    </source>
</evidence>
<evidence type="ECO:0000313" key="6">
    <source>
        <dbReference type="EMBL" id="CZR61662.1"/>
    </source>
</evidence>
<dbReference type="AlphaFoldDB" id="A0A1L7X9H1"/>
<evidence type="ECO:0000259" key="5">
    <source>
        <dbReference type="Pfam" id="PF01494"/>
    </source>
</evidence>
<keyword evidence="3" id="KW-0560">Oxidoreductase</keyword>
<feature type="domain" description="FAD-binding" evidence="5">
    <location>
        <begin position="7"/>
        <end position="364"/>
    </location>
</feature>
<dbReference type="PRINTS" id="PR00420">
    <property type="entry name" value="RNGMNOXGNASE"/>
</dbReference>
<proteinExistence type="predicted"/>
<sequence length="398" mass="43861">MSTTPKIAIIGAGPAGLTLGAILQKNSVPFTIFDSDASPNERNQGGTLDLHPQGGQAALKEAGLWEEFTKFARPESDVLKVVKNDGEVLWDGNTIDKREVPEDEKFANRPEIDRSALKEILLTAVKPEAIQWDKHLAEAVAGEGGKYDLHFADGTVEKDFDLIVGADGAWSKIRKLLTDKLPEYSGISLIECWSYDVAKKNPWMSEYVGAGSCYSFGEGRTIQIQRLGDGSIRAYACLRKPESFLKECGIDWTDAESAKKQYVKEYFDDCGADLKRVILESNDHFVTRVLYQLPVGFTWESRPGVTLIGDAAHLMTPFGGVGVNAAMMDSLLLAQELIKFVQSGEGKLADVVKQYETDMFPRGEMFARKTMDGMKKHFSAGGSEHLAGRLLAHFPRKS</sequence>
<dbReference type="Pfam" id="PF01494">
    <property type="entry name" value="FAD_binding_3"/>
    <property type="match status" value="1"/>
</dbReference>
<dbReference type="EMBL" id="FJOG01000018">
    <property type="protein sequence ID" value="CZR61662.1"/>
    <property type="molecule type" value="Genomic_DNA"/>
</dbReference>
<keyword evidence="1" id="KW-0285">Flavoprotein</keyword>
<keyword evidence="2" id="KW-0274">FAD</keyword>